<comment type="catalytic activity">
    <reaction evidence="1 12 13">
        <text>[protein]-peptidylproline (omega=180) = [protein]-peptidylproline (omega=0)</text>
        <dbReference type="Rhea" id="RHEA:16237"/>
        <dbReference type="Rhea" id="RHEA-COMP:10747"/>
        <dbReference type="Rhea" id="RHEA-COMP:10748"/>
        <dbReference type="ChEBI" id="CHEBI:83833"/>
        <dbReference type="ChEBI" id="CHEBI:83834"/>
        <dbReference type="EC" id="5.2.1.8"/>
    </reaction>
</comment>
<dbReference type="PANTHER" id="PTHR30560:SF3">
    <property type="entry name" value="TRIGGER FACTOR-LIKE PROTEIN TIG, CHLOROPLASTIC"/>
    <property type="match status" value="1"/>
</dbReference>
<dbReference type="GO" id="GO:0044183">
    <property type="term" value="F:protein folding chaperone"/>
    <property type="evidence" value="ECO:0007669"/>
    <property type="project" value="TreeGrafter"/>
</dbReference>
<dbReference type="Pfam" id="PF05698">
    <property type="entry name" value="Trigger_C"/>
    <property type="match status" value="1"/>
</dbReference>
<evidence type="ECO:0000256" key="9">
    <source>
        <dbReference type="ARBA" id="ARBA00023306"/>
    </source>
</evidence>
<dbReference type="EMBL" id="VNHO01000023">
    <property type="protein sequence ID" value="TYP51318.1"/>
    <property type="molecule type" value="Genomic_DNA"/>
</dbReference>
<organism evidence="16 17">
    <name type="scientific">Thermosediminibacter litoriperuensis</name>
    <dbReference type="NCBI Taxonomy" id="291989"/>
    <lineage>
        <taxon>Bacteria</taxon>
        <taxon>Bacillati</taxon>
        <taxon>Bacillota</taxon>
        <taxon>Clostridia</taxon>
        <taxon>Thermosediminibacterales</taxon>
        <taxon>Thermosediminibacteraceae</taxon>
        <taxon>Thermosediminibacter</taxon>
    </lineage>
</organism>
<evidence type="ECO:0000256" key="10">
    <source>
        <dbReference type="ARBA" id="ARBA00024849"/>
    </source>
</evidence>
<keyword evidence="6 12" id="KW-0697">Rotamase</keyword>
<dbReference type="GO" id="GO:0005737">
    <property type="term" value="C:cytoplasm"/>
    <property type="evidence" value="ECO:0007669"/>
    <property type="project" value="UniProtKB-SubCell"/>
</dbReference>
<dbReference type="GO" id="GO:0051301">
    <property type="term" value="P:cell division"/>
    <property type="evidence" value="ECO:0007669"/>
    <property type="project" value="UniProtKB-KW"/>
</dbReference>
<comment type="caution">
    <text evidence="16">The sequence shown here is derived from an EMBL/GenBank/DDBJ whole genome shotgun (WGS) entry which is preliminary data.</text>
</comment>
<proteinExistence type="inferred from homology"/>
<evidence type="ECO:0000256" key="11">
    <source>
        <dbReference type="ARBA" id="ARBA00029986"/>
    </source>
</evidence>
<dbReference type="AlphaFoldDB" id="A0A5S5AN86"/>
<name>A0A5S5AN86_9FIRM</name>
<dbReference type="PIRSF" id="PIRSF003095">
    <property type="entry name" value="Trigger_factor"/>
    <property type="match status" value="1"/>
</dbReference>
<keyword evidence="8 12" id="KW-0413">Isomerase</keyword>
<dbReference type="InterPro" id="IPR027304">
    <property type="entry name" value="Trigger_fact/SurA_dom_sf"/>
</dbReference>
<dbReference type="Gene3D" id="3.30.70.1050">
    <property type="entry name" value="Trigger factor ribosome-binding domain"/>
    <property type="match status" value="1"/>
</dbReference>
<dbReference type="OrthoDB" id="9767721at2"/>
<dbReference type="GO" id="GO:0003755">
    <property type="term" value="F:peptidyl-prolyl cis-trans isomerase activity"/>
    <property type="evidence" value="ECO:0007669"/>
    <property type="project" value="UniProtKB-UniRule"/>
</dbReference>
<dbReference type="SUPFAM" id="SSF109998">
    <property type="entry name" value="Triger factor/SurA peptide-binding domain-like"/>
    <property type="match status" value="1"/>
</dbReference>
<dbReference type="GO" id="GO:0051083">
    <property type="term" value="P:'de novo' cotranslational protein folding"/>
    <property type="evidence" value="ECO:0007669"/>
    <property type="project" value="TreeGrafter"/>
</dbReference>
<evidence type="ECO:0000256" key="14">
    <source>
        <dbReference type="RuleBase" id="RU003914"/>
    </source>
</evidence>
<dbReference type="SUPFAM" id="SSF102735">
    <property type="entry name" value="Trigger factor ribosome-binding domain"/>
    <property type="match status" value="1"/>
</dbReference>
<dbReference type="Proteomes" id="UP000322294">
    <property type="component" value="Unassembled WGS sequence"/>
</dbReference>
<dbReference type="RefSeq" id="WP_148867622.1">
    <property type="nucleotide sequence ID" value="NZ_VNHO01000023.1"/>
</dbReference>
<gene>
    <name evidence="12" type="primary">tig</name>
    <name evidence="16" type="ORF">LZ11_01913</name>
</gene>
<keyword evidence="12" id="KW-0963">Cytoplasm</keyword>
<evidence type="ECO:0000256" key="5">
    <source>
        <dbReference type="ARBA" id="ARBA00022618"/>
    </source>
</evidence>
<evidence type="ECO:0000313" key="16">
    <source>
        <dbReference type="EMBL" id="TYP51318.1"/>
    </source>
</evidence>
<dbReference type="InterPro" id="IPR008881">
    <property type="entry name" value="Trigger_fac_ribosome-bd_bac"/>
</dbReference>
<dbReference type="Pfam" id="PF00254">
    <property type="entry name" value="FKBP_C"/>
    <property type="match status" value="1"/>
</dbReference>
<comment type="similarity">
    <text evidence="2 12 14">Belongs to the FKBP-type PPIase family. Tig subfamily.</text>
</comment>
<sequence length="446" mass="50734">MKVNVEKIENNVATLKIEVGADEFEKALDQAYRKNVKRFNIPGFRRGKAPRKLIEMHYGPEVFYEDAAEIVLSEAYKKGVEENNLEPVDHPHFDIDQIEKGKGVVATAKVAVKPEVDLGEYKGLEVEKMVYNVTEEDVDKELKALQDKNARLISVERPAQKGDIVIVDLEGFVDGEPLKDGKVQNYPLELGSKILVEDLEEQITGMEVGETREVKVTYPADHPNKELAGKEVSFNVTLKEVKEKELPAIDDEFAKDVSEFDTLEELKQDIKNKLEERAKSFAESSLRGSILKKLTEQAKVDIPQAMIDREIERLIMDFAFQLKMRGMDLRQYLEASQLSPEEFKAKFQDRAYNNVKTSLVLEAVAKAENIEVSEEELDAELSKYAESAQKSLAEYKKGLKEENLAHIKDRILTRKIFDFLQSHARVTEKVVERIAENEGEGEEEQA</sequence>
<reference evidence="16 17" key="1">
    <citation type="submission" date="2019-07" db="EMBL/GenBank/DDBJ databases">
        <title>Genomic Encyclopedia of Type Strains, Phase I: the one thousand microbial genomes (KMG-I) project.</title>
        <authorList>
            <person name="Kyrpides N."/>
        </authorList>
    </citation>
    <scope>NUCLEOTIDE SEQUENCE [LARGE SCALE GENOMIC DNA]</scope>
    <source>
        <strain evidence="16 17">DSM 16647</strain>
    </source>
</reference>
<dbReference type="Pfam" id="PF05697">
    <property type="entry name" value="Trigger_N"/>
    <property type="match status" value="1"/>
</dbReference>
<protein>
    <recommendedName>
        <fullName evidence="4 12">Trigger factor</fullName>
        <shortName evidence="12">TF</shortName>
        <ecNumber evidence="3 12">5.2.1.8</ecNumber>
    </recommendedName>
    <alternativeName>
        <fullName evidence="11 12">PPIase</fullName>
    </alternativeName>
</protein>
<dbReference type="InterPro" id="IPR008880">
    <property type="entry name" value="Trigger_fac_C"/>
</dbReference>
<feature type="domain" description="PPIase FKBP-type" evidence="15">
    <location>
        <begin position="162"/>
        <end position="238"/>
    </location>
</feature>
<dbReference type="InterPro" id="IPR036611">
    <property type="entry name" value="Trigger_fac_ribosome-bd_sf"/>
</dbReference>
<dbReference type="EC" id="5.2.1.8" evidence="3 12"/>
<dbReference type="GO" id="GO:0043022">
    <property type="term" value="F:ribosome binding"/>
    <property type="evidence" value="ECO:0007669"/>
    <property type="project" value="TreeGrafter"/>
</dbReference>
<dbReference type="GO" id="GO:0015031">
    <property type="term" value="P:protein transport"/>
    <property type="evidence" value="ECO:0007669"/>
    <property type="project" value="UniProtKB-UniRule"/>
</dbReference>
<evidence type="ECO:0000256" key="2">
    <source>
        <dbReference type="ARBA" id="ARBA00005464"/>
    </source>
</evidence>
<evidence type="ECO:0000256" key="8">
    <source>
        <dbReference type="ARBA" id="ARBA00023235"/>
    </source>
</evidence>
<accession>A0A5S5AN86</accession>
<evidence type="ECO:0000256" key="3">
    <source>
        <dbReference type="ARBA" id="ARBA00013194"/>
    </source>
</evidence>
<dbReference type="PROSITE" id="PS50059">
    <property type="entry name" value="FKBP_PPIASE"/>
    <property type="match status" value="1"/>
</dbReference>
<evidence type="ECO:0000256" key="6">
    <source>
        <dbReference type="ARBA" id="ARBA00023110"/>
    </source>
</evidence>
<dbReference type="InterPro" id="IPR001179">
    <property type="entry name" value="PPIase_FKBP_dom"/>
</dbReference>
<keyword evidence="7 12" id="KW-0143">Chaperone</keyword>
<dbReference type="Gene3D" id="1.10.3120.10">
    <property type="entry name" value="Trigger factor, C-terminal domain"/>
    <property type="match status" value="1"/>
</dbReference>
<evidence type="ECO:0000313" key="17">
    <source>
        <dbReference type="Proteomes" id="UP000322294"/>
    </source>
</evidence>
<keyword evidence="17" id="KW-1185">Reference proteome</keyword>
<dbReference type="PANTHER" id="PTHR30560">
    <property type="entry name" value="TRIGGER FACTOR CHAPERONE AND PEPTIDYL-PROLYL CIS/TRANS ISOMERASE"/>
    <property type="match status" value="1"/>
</dbReference>
<dbReference type="HAMAP" id="MF_00303">
    <property type="entry name" value="Trigger_factor_Tig"/>
    <property type="match status" value="1"/>
</dbReference>
<evidence type="ECO:0000256" key="7">
    <source>
        <dbReference type="ARBA" id="ARBA00023186"/>
    </source>
</evidence>
<evidence type="ECO:0000259" key="15">
    <source>
        <dbReference type="PROSITE" id="PS50059"/>
    </source>
</evidence>
<dbReference type="InterPro" id="IPR005215">
    <property type="entry name" value="Trig_fac"/>
</dbReference>
<dbReference type="FunFam" id="3.10.50.40:FF:000001">
    <property type="entry name" value="Trigger factor"/>
    <property type="match status" value="1"/>
</dbReference>
<evidence type="ECO:0000256" key="4">
    <source>
        <dbReference type="ARBA" id="ARBA00016902"/>
    </source>
</evidence>
<evidence type="ECO:0000256" key="1">
    <source>
        <dbReference type="ARBA" id="ARBA00000971"/>
    </source>
</evidence>
<dbReference type="NCBIfam" id="TIGR00115">
    <property type="entry name" value="tig"/>
    <property type="match status" value="1"/>
</dbReference>
<dbReference type="InterPro" id="IPR046357">
    <property type="entry name" value="PPIase_dom_sf"/>
</dbReference>
<dbReference type="InterPro" id="IPR037041">
    <property type="entry name" value="Trigger_fac_C_sf"/>
</dbReference>
<comment type="subcellular location">
    <subcellularLocation>
        <location evidence="12">Cytoplasm</location>
    </subcellularLocation>
    <text evidence="12">About half TF is bound to the ribosome near the polypeptide exit tunnel while the other half is free in the cytoplasm.</text>
</comment>
<dbReference type="GO" id="GO:0043335">
    <property type="term" value="P:protein unfolding"/>
    <property type="evidence" value="ECO:0007669"/>
    <property type="project" value="TreeGrafter"/>
</dbReference>
<keyword evidence="5 12" id="KW-0132">Cell division</keyword>
<comment type="domain">
    <text evidence="12">Consists of 3 domains; the N-terminus binds the ribosome, the middle domain has PPIase activity, while the C-terminus has intrinsic chaperone activity on its own.</text>
</comment>
<evidence type="ECO:0000256" key="12">
    <source>
        <dbReference type="HAMAP-Rule" id="MF_00303"/>
    </source>
</evidence>
<dbReference type="SUPFAM" id="SSF54534">
    <property type="entry name" value="FKBP-like"/>
    <property type="match status" value="1"/>
</dbReference>
<dbReference type="Gene3D" id="3.10.50.40">
    <property type="match status" value="1"/>
</dbReference>
<evidence type="ECO:0000256" key="13">
    <source>
        <dbReference type="PROSITE-ProRule" id="PRU00277"/>
    </source>
</evidence>
<keyword evidence="9 12" id="KW-0131">Cell cycle</keyword>
<comment type="function">
    <text evidence="10 12">Involved in protein export. Acts as a chaperone by maintaining the newly synthesized protein in an open conformation. Functions as a peptidyl-prolyl cis-trans isomerase.</text>
</comment>